<dbReference type="PANTHER" id="PTHR46470:SF2">
    <property type="entry name" value="GLYCERALDEHYDE 3-PHOSPHATE PHOSPHATASE"/>
    <property type="match status" value="1"/>
</dbReference>
<gene>
    <name evidence="6" type="ordered locus">Halru_3158</name>
</gene>
<dbReference type="InterPro" id="IPR051400">
    <property type="entry name" value="HAD-like_hydrolase"/>
</dbReference>
<dbReference type="NCBIfam" id="TIGR01549">
    <property type="entry name" value="HAD-SF-IA-v1"/>
    <property type="match status" value="1"/>
</dbReference>
<keyword evidence="4" id="KW-0378">Hydrolase</keyword>
<evidence type="ECO:0000256" key="1">
    <source>
        <dbReference type="ARBA" id="ARBA00001946"/>
    </source>
</evidence>
<dbReference type="Proteomes" id="UP000010846">
    <property type="component" value="Chromosome"/>
</dbReference>
<comment type="similarity">
    <text evidence="2">Belongs to the HAD-like hydrolase superfamily.</text>
</comment>
<dbReference type="InterPro" id="IPR023214">
    <property type="entry name" value="HAD_sf"/>
</dbReference>
<dbReference type="Gene3D" id="1.20.120.710">
    <property type="entry name" value="Haloacid dehalogenase hydrolase-like domain"/>
    <property type="match status" value="1"/>
</dbReference>
<dbReference type="SUPFAM" id="SSF56784">
    <property type="entry name" value="HAD-like"/>
    <property type="match status" value="1"/>
</dbReference>
<dbReference type="Gene3D" id="3.40.50.1000">
    <property type="entry name" value="HAD superfamily/HAD-like"/>
    <property type="match status" value="1"/>
</dbReference>
<evidence type="ECO:0000256" key="5">
    <source>
        <dbReference type="ARBA" id="ARBA00022842"/>
    </source>
</evidence>
<sequence>MSETDSRRNGDDAPPDSRPYDVVLFDLDRTLIEHDRCASAVFAEACADCDVEPFCGSETLSLAQRAVAAGTTDLDADSFDRRVFETAAAAAGVSIDAKEVAAAYHEVLDPRAVSLRPGAKTALHAADPYETALVTNGPERTHAAKLAAVGLRDRFDVTLFGSDVERVKPAAEPFERALAELDGTPERALKIGDSLETDVRGATEVGIDTAWISDGKPAPRTSVEPTYTLSSLADLPSVLR</sequence>
<organism evidence="6 7">
    <name type="scientific">Halovivax ruber (strain DSM 18193 / JCM 13892 / XH-70)</name>
    <dbReference type="NCBI Taxonomy" id="797302"/>
    <lineage>
        <taxon>Archaea</taxon>
        <taxon>Methanobacteriati</taxon>
        <taxon>Methanobacteriota</taxon>
        <taxon>Stenosarchaea group</taxon>
        <taxon>Halobacteria</taxon>
        <taxon>Halobacteriales</taxon>
        <taxon>Natrialbaceae</taxon>
        <taxon>Halovivax</taxon>
    </lineage>
</organism>
<evidence type="ECO:0000313" key="7">
    <source>
        <dbReference type="Proteomes" id="UP000010846"/>
    </source>
</evidence>
<dbReference type="GO" id="GO:0044281">
    <property type="term" value="P:small molecule metabolic process"/>
    <property type="evidence" value="ECO:0007669"/>
    <property type="project" value="UniProtKB-ARBA"/>
</dbReference>
<dbReference type="Pfam" id="PF00702">
    <property type="entry name" value="Hydrolase"/>
    <property type="match status" value="1"/>
</dbReference>
<evidence type="ECO:0000313" key="6">
    <source>
        <dbReference type="EMBL" id="AGB17724.1"/>
    </source>
</evidence>
<dbReference type="GO" id="GO:0016791">
    <property type="term" value="F:phosphatase activity"/>
    <property type="evidence" value="ECO:0007669"/>
    <property type="project" value="TreeGrafter"/>
</dbReference>
<dbReference type="AlphaFoldDB" id="L0IG35"/>
<dbReference type="GeneID" id="14377919"/>
<keyword evidence="7" id="KW-1185">Reference proteome</keyword>
<dbReference type="NCBIfam" id="TIGR01509">
    <property type="entry name" value="HAD-SF-IA-v3"/>
    <property type="match status" value="1"/>
</dbReference>
<evidence type="ECO:0000256" key="4">
    <source>
        <dbReference type="ARBA" id="ARBA00022801"/>
    </source>
</evidence>
<proteinExistence type="inferred from homology"/>
<dbReference type="RefSeq" id="WP_015302306.1">
    <property type="nucleotide sequence ID" value="NC_019964.1"/>
</dbReference>
<reference evidence="6" key="1">
    <citation type="submission" date="2011-09" db="EMBL/GenBank/DDBJ databases">
        <title>Complete sequence of Halovivax ruber XH-70.</title>
        <authorList>
            <consortium name="US DOE Joint Genome Institute"/>
            <person name="Lucas S."/>
            <person name="Han J."/>
            <person name="Lapidus A."/>
            <person name="Cheng J.-F."/>
            <person name="Goodwin L."/>
            <person name="Pitluck S."/>
            <person name="Peters L."/>
            <person name="Mikhailova N."/>
            <person name="Davenport K."/>
            <person name="Detter J.C."/>
            <person name="Han C."/>
            <person name="Tapia R."/>
            <person name="Land M."/>
            <person name="Hauser L."/>
            <person name="Kyrpides N."/>
            <person name="Ivanova N."/>
            <person name="Pagani I."/>
            <person name="Sproer C."/>
            <person name="Anderson I."/>
            <person name="Woyke T."/>
        </authorList>
    </citation>
    <scope>NUCLEOTIDE SEQUENCE</scope>
    <source>
        <strain evidence="6">XH-70</strain>
    </source>
</reference>
<dbReference type="GO" id="GO:0046872">
    <property type="term" value="F:metal ion binding"/>
    <property type="evidence" value="ECO:0007669"/>
    <property type="project" value="UniProtKB-KW"/>
</dbReference>
<dbReference type="PRINTS" id="PR00413">
    <property type="entry name" value="HADHALOGNASE"/>
</dbReference>
<keyword evidence="3" id="KW-0479">Metal-binding</keyword>
<dbReference type="PANTHER" id="PTHR46470">
    <property type="entry name" value="N-ACYLNEURAMINATE-9-PHOSPHATASE"/>
    <property type="match status" value="1"/>
</dbReference>
<evidence type="ECO:0000256" key="3">
    <source>
        <dbReference type="ARBA" id="ARBA00022723"/>
    </source>
</evidence>
<dbReference type="STRING" id="797302.Halru_3158"/>
<accession>L0IG35</accession>
<protein>
    <submittedName>
        <fullName evidence="6">Haloacid dehalogenase superfamily enzyme, subfamily IA</fullName>
    </submittedName>
</protein>
<comment type="cofactor">
    <cofactor evidence="1">
        <name>Mg(2+)</name>
        <dbReference type="ChEBI" id="CHEBI:18420"/>
    </cofactor>
</comment>
<dbReference type="HOGENOM" id="CLU_045011_8_2_2"/>
<dbReference type="KEGG" id="hru:Halru_3158"/>
<evidence type="ECO:0000256" key="2">
    <source>
        <dbReference type="ARBA" id="ARBA00007958"/>
    </source>
</evidence>
<dbReference type="OrthoDB" id="27736at2157"/>
<dbReference type="eggNOG" id="arCOG02291">
    <property type="taxonomic scope" value="Archaea"/>
</dbReference>
<name>L0IG35_HALRX</name>
<dbReference type="InterPro" id="IPR036412">
    <property type="entry name" value="HAD-like_sf"/>
</dbReference>
<dbReference type="SFLD" id="SFLDG01129">
    <property type="entry name" value="C1.5:_HAD__Beta-PGM__Phosphata"/>
    <property type="match status" value="1"/>
</dbReference>
<keyword evidence="5" id="KW-0460">Magnesium</keyword>
<dbReference type="SFLD" id="SFLDS00003">
    <property type="entry name" value="Haloacid_Dehalogenase"/>
    <property type="match status" value="1"/>
</dbReference>
<dbReference type="EMBL" id="CP003050">
    <property type="protein sequence ID" value="AGB17724.1"/>
    <property type="molecule type" value="Genomic_DNA"/>
</dbReference>
<dbReference type="InterPro" id="IPR006439">
    <property type="entry name" value="HAD-SF_hydro_IA"/>
</dbReference>